<feature type="non-terminal residue" evidence="1">
    <location>
        <position position="199"/>
    </location>
</feature>
<comment type="caution">
    <text evidence="1">The sequence shown here is derived from an EMBL/GenBank/DDBJ whole genome shotgun (WGS) entry which is preliminary data.</text>
</comment>
<organism evidence="1">
    <name type="scientific">marine sediment metagenome</name>
    <dbReference type="NCBI Taxonomy" id="412755"/>
    <lineage>
        <taxon>unclassified sequences</taxon>
        <taxon>metagenomes</taxon>
        <taxon>ecological metagenomes</taxon>
    </lineage>
</organism>
<protein>
    <submittedName>
        <fullName evidence="1">Uncharacterized protein</fullName>
    </submittedName>
</protein>
<accession>X1HUF7</accession>
<reference evidence="1" key="1">
    <citation type="journal article" date="2014" name="Front. Microbiol.">
        <title>High frequency of phylogenetically diverse reductive dehalogenase-homologous genes in deep subseafloor sedimentary metagenomes.</title>
        <authorList>
            <person name="Kawai M."/>
            <person name="Futagami T."/>
            <person name="Toyoda A."/>
            <person name="Takaki Y."/>
            <person name="Nishi S."/>
            <person name="Hori S."/>
            <person name="Arai W."/>
            <person name="Tsubouchi T."/>
            <person name="Morono Y."/>
            <person name="Uchiyama I."/>
            <person name="Ito T."/>
            <person name="Fujiyama A."/>
            <person name="Inagaki F."/>
            <person name="Takami H."/>
        </authorList>
    </citation>
    <scope>NUCLEOTIDE SEQUENCE</scope>
    <source>
        <strain evidence="1">Expedition CK06-06</strain>
    </source>
</reference>
<evidence type="ECO:0000313" key="1">
    <source>
        <dbReference type="EMBL" id="GAH73806.1"/>
    </source>
</evidence>
<dbReference type="AlphaFoldDB" id="X1HUF7"/>
<proteinExistence type="predicted"/>
<name>X1HUF7_9ZZZZ</name>
<gene>
    <name evidence="1" type="ORF">S03H2_41925</name>
</gene>
<sequence length="199" mass="23397">MLWLHRDGATYAEIMKSFGIWDQRTMKRHLELAEEEERTERVRRRRLEDATAEHMAEIRELIIKWKDSIKLDAFKISQDTLADCRNVEKEPLFKYLGEHLPFKSLWADYEAWKEKHAQYIDLGENLLEDLVKEGETKMELRVRGCDYPGLRLTPEFEKPMVKRLGLTLAGEKPVAFHFSWQEATAQTGRAVMILCVDGE</sequence>
<dbReference type="EMBL" id="BARU01026072">
    <property type="protein sequence ID" value="GAH73806.1"/>
    <property type="molecule type" value="Genomic_DNA"/>
</dbReference>